<evidence type="ECO:0000259" key="8">
    <source>
        <dbReference type="Pfam" id="PF13537"/>
    </source>
</evidence>
<proteinExistence type="inferred from homology"/>
<keyword evidence="5" id="KW-0067">ATP-binding</keyword>
<comment type="similarity">
    <text evidence="2">Belongs to the asparagine synthetase family.</text>
</comment>
<evidence type="ECO:0000256" key="1">
    <source>
        <dbReference type="ARBA" id="ARBA00005187"/>
    </source>
</evidence>
<dbReference type="Gene3D" id="3.60.20.10">
    <property type="entry name" value="Glutamine Phosphoribosylpyrophosphate, subunit 1, domain 1"/>
    <property type="match status" value="1"/>
</dbReference>
<feature type="domain" description="Asparagine synthetase" evidence="7">
    <location>
        <begin position="191"/>
        <end position="547"/>
    </location>
</feature>
<feature type="domain" description="Glutamine amidotransferase type-2" evidence="8">
    <location>
        <begin position="62"/>
        <end position="124"/>
    </location>
</feature>
<sequence>MVFTVEFRFKNDQSNSVPFGFCLKGNFRYYSELSVAGTFDLGNLKHLSEQLGLPAGSPPEHCIIAGYQKWGEAILSHLSGEFAFVLWSPQEHWIFAARDRFGVHPLSFRQEDDYFSVSSHPEHLSSGKLNHTWVSQFLTGIISDPALTPFEGVKRILPGTLLTADVNGHASRKWYHLTPRHVPENEAAEAIRAALADAVKRMSPPDTVSLLSGGLDSSALTLLLGLQAKDRVNAVSLVYPHHPTLDETSYIDAVLGVARNVRGRRFPLTVRDFDADITQVLIKQGQPVNIANPATIMMAYYYAGKVGAKSILDGHGGDEVIGSGLWYLPELMKRGDYLALWSSIRAYKSRVGNAHGQINLLNILASLAPQKISRIMRKLRLVKADSNIYWRRLVDETLVRESGLVRSANEAFGSAQFHLEGQEQFHAQLCLSPQTDRGFEILRRFASYEGADVKFPLYDQDVVELCVGQSAKVKFGAGLTRNLIREALRGIYPEPVRTRTSKVDFTPFVIDSLLNSETVRSFRDGVPENLRPFVSDKGLSDMINDLDNSQNLSVVASEAVRLVQLYQWLSVMGRDQKDRRTAHHSKP</sequence>
<evidence type="ECO:0000256" key="5">
    <source>
        <dbReference type="ARBA" id="ARBA00022840"/>
    </source>
</evidence>
<protein>
    <recommendedName>
        <fullName evidence="3">asparagine synthase (glutamine-hydrolyzing)</fullName>
        <ecNumber evidence="3">6.3.5.4</ecNumber>
    </recommendedName>
</protein>
<gene>
    <name evidence="9" type="ORF">HJ526_17330</name>
</gene>
<dbReference type="InterPro" id="IPR051786">
    <property type="entry name" value="ASN_synthetase/amidase"/>
</dbReference>
<evidence type="ECO:0000313" key="10">
    <source>
        <dbReference type="Proteomes" id="UP000523601"/>
    </source>
</evidence>
<organism evidence="9 10">
    <name type="scientific">Donghicola mangrovi</name>
    <dbReference type="NCBI Taxonomy" id="2729614"/>
    <lineage>
        <taxon>Bacteria</taxon>
        <taxon>Pseudomonadati</taxon>
        <taxon>Pseudomonadota</taxon>
        <taxon>Alphaproteobacteria</taxon>
        <taxon>Rhodobacterales</taxon>
        <taxon>Roseobacteraceae</taxon>
        <taxon>Donghicola</taxon>
    </lineage>
</organism>
<evidence type="ECO:0000259" key="7">
    <source>
        <dbReference type="Pfam" id="PF00733"/>
    </source>
</evidence>
<dbReference type="Pfam" id="PF13537">
    <property type="entry name" value="GATase_7"/>
    <property type="match status" value="1"/>
</dbReference>
<evidence type="ECO:0000256" key="6">
    <source>
        <dbReference type="ARBA" id="ARBA00048741"/>
    </source>
</evidence>
<comment type="catalytic activity">
    <reaction evidence="6">
        <text>L-aspartate + L-glutamine + ATP + H2O = L-asparagine + L-glutamate + AMP + diphosphate + H(+)</text>
        <dbReference type="Rhea" id="RHEA:12228"/>
        <dbReference type="ChEBI" id="CHEBI:15377"/>
        <dbReference type="ChEBI" id="CHEBI:15378"/>
        <dbReference type="ChEBI" id="CHEBI:29985"/>
        <dbReference type="ChEBI" id="CHEBI:29991"/>
        <dbReference type="ChEBI" id="CHEBI:30616"/>
        <dbReference type="ChEBI" id="CHEBI:33019"/>
        <dbReference type="ChEBI" id="CHEBI:58048"/>
        <dbReference type="ChEBI" id="CHEBI:58359"/>
        <dbReference type="ChEBI" id="CHEBI:456215"/>
        <dbReference type="EC" id="6.3.5.4"/>
    </reaction>
</comment>
<dbReference type="EMBL" id="JABCJD010000011">
    <property type="protein sequence ID" value="NVO29187.1"/>
    <property type="molecule type" value="Genomic_DNA"/>
</dbReference>
<evidence type="ECO:0000256" key="2">
    <source>
        <dbReference type="ARBA" id="ARBA00005752"/>
    </source>
</evidence>
<dbReference type="InterPro" id="IPR017932">
    <property type="entry name" value="GATase_2_dom"/>
</dbReference>
<dbReference type="Proteomes" id="UP000523601">
    <property type="component" value="Unassembled WGS sequence"/>
</dbReference>
<dbReference type="InterPro" id="IPR029055">
    <property type="entry name" value="Ntn_hydrolases_N"/>
</dbReference>
<accession>A0ABX2PI43</accession>
<dbReference type="InterPro" id="IPR006426">
    <property type="entry name" value="Asn_synth_AEB"/>
</dbReference>
<dbReference type="EC" id="6.3.5.4" evidence="3"/>
<evidence type="ECO:0000313" key="9">
    <source>
        <dbReference type="EMBL" id="NVO29187.1"/>
    </source>
</evidence>
<dbReference type="Gene3D" id="3.40.50.620">
    <property type="entry name" value="HUPs"/>
    <property type="match status" value="1"/>
</dbReference>
<keyword evidence="10" id="KW-1185">Reference proteome</keyword>
<dbReference type="PIRSF" id="PIRSF001589">
    <property type="entry name" value="Asn_synthetase_glu-h"/>
    <property type="match status" value="1"/>
</dbReference>
<dbReference type="SUPFAM" id="SSF56235">
    <property type="entry name" value="N-terminal nucleophile aminohydrolases (Ntn hydrolases)"/>
    <property type="match status" value="1"/>
</dbReference>
<dbReference type="Pfam" id="PF00733">
    <property type="entry name" value="Asn_synthase"/>
    <property type="match status" value="1"/>
</dbReference>
<dbReference type="SUPFAM" id="SSF52402">
    <property type="entry name" value="Adenine nucleotide alpha hydrolases-like"/>
    <property type="match status" value="1"/>
</dbReference>
<dbReference type="RefSeq" id="WP_176855877.1">
    <property type="nucleotide sequence ID" value="NZ_JABCJD010000011.1"/>
</dbReference>
<dbReference type="InterPro" id="IPR014729">
    <property type="entry name" value="Rossmann-like_a/b/a_fold"/>
</dbReference>
<comment type="pathway">
    <text evidence="1">Amino-acid biosynthesis; L-asparagine biosynthesis; L-asparagine from L-aspartate (L-Gln route): step 1/1.</text>
</comment>
<evidence type="ECO:0000256" key="4">
    <source>
        <dbReference type="ARBA" id="ARBA00022741"/>
    </source>
</evidence>
<reference evidence="9 10" key="1">
    <citation type="submission" date="2020-04" db="EMBL/GenBank/DDBJ databases">
        <title>Donghicola sp., a member of the Rhodobacteraceae family isolated from mangrove forest in Thailand.</title>
        <authorList>
            <person name="Charoenyingcharoen P."/>
            <person name="Yukphan P."/>
        </authorList>
    </citation>
    <scope>NUCLEOTIDE SEQUENCE [LARGE SCALE GENOMIC DNA]</scope>
    <source>
        <strain evidence="9 10">C2-DW-16</strain>
    </source>
</reference>
<evidence type="ECO:0000256" key="3">
    <source>
        <dbReference type="ARBA" id="ARBA00012737"/>
    </source>
</evidence>
<dbReference type="InterPro" id="IPR001962">
    <property type="entry name" value="Asn_synthase"/>
</dbReference>
<keyword evidence="4" id="KW-0547">Nucleotide-binding</keyword>
<name>A0ABX2PI43_9RHOB</name>
<comment type="caution">
    <text evidence="9">The sequence shown here is derived from an EMBL/GenBank/DDBJ whole genome shotgun (WGS) entry which is preliminary data.</text>
</comment>
<dbReference type="PANTHER" id="PTHR43284:SF1">
    <property type="entry name" value="ASPARAGINE SYNTHETASE"/>
    <property type="match status" value="1"/>
</dbReference>
<dbReference type="PANTHER" id="PTHR43284">
    <property type="entry name" value="ASPARAGINE SYNTHETASE (GLUTAMINE-HYDROLYZING)"/>
    <property type="match status" value="1"/>
</dbReference>